<dbReference type="GO" id="GO:0005524">
    <property type="term" value="F:ATP binding"/>
    <property type="evidence" value="ECO:0007669"/>
    <property type="project" value="InterPro"/>
</dbReference>
<dbReference type="AlphaFoldDB" id="A0A8S2IDL1"/>
<accession>A0A8S2IDL1</accession>
<evidence type="ECO:0000313" key="4">
    <source>
        <dbReference type="Proteomes" id="UP000682733"/>
    </source>
</evidence>
<organism evidence="3 4">
    <name type="scientific">Didymodactylos carnosus</name>
    <dbReference type="NCBI Taxonomy" id="1234261"/>
    <lineage>
        <taxon>Eukaryota</taxon>
        <taxon>Metazoa</taxon>
        <taxon>Spiralia</taxon>
        <taxon>Gnathifera</taxon>
        <taxon>Rotifera</taxon>
        <taxon>Eurotatoria</taxon>
        <taxon>Bdelloidea</taxon>
        <taxon>Philodinida</taxon>
        <taxon>Philodinidae</taxon>
        <taxon>Didymodactylos</taxon>
    </lineage>
</organism>
<dbReference type="EMBL" id="CAJNOK010005019">
    <property type="protein sequence ID" value="CAF0957675.1"/>
    <property type="molecule type" value="Genomic_DNA"/>
</dbReference>
<dbReference type="InterPro" id="IPR027417">
    <property type="entry name" value="P-loop_NTPase"/>
</dbReference>
<reference evidence="3" key="1">
    <citation type="submission" date="2021-02" db="EMBL/GenBank/DDBJ databases">
        <authorList>
            <person name="Nowell W R."/>
        </authorList>
    </citation>
    <scope>NUCLEOTIDE SEQUENCE</scope>
</reference>
<comment type="caution">
    <text evidence="3">The sequence shown here is derived from an EMBL/GenBank/DDBJ whole genome shotgun (WGS) entry which is preliminary data.</text>
</comment>
<proteinExistence type="predicted"/>
<dbReference type="Proteomes" id="UP000682733">
    <property type="component" value="Unassembled WGS sequence"/>
</dbReference>
<dbReference type="InterPro" id="IPR003959">
    <property type="entry name" value="ATPase_AAA_core"/>
</dbReference>
<dbReference type="Gene3D" id="3.40.50.300">
    <property type="entry name" value="P-loop containing nucleotide triphosphate hydrolases"/>
    <property type="match status" value="1"/>
</dbReference>
<evidence type="ECO:0000313" key="2">
    <source>
        <dbReference type="EMBL" id="CAF0957675.1"/>
    </source>
</evidence>
<dbReference type="EMBL" id="CAJOBA010005024">
    <property type="protein sequence ID" value="CAF3730722.1"/>
    <property type="molecule type" value="Genomic_DNA"/>
</dbReference>
<gene>
    <name evidence="2" type="ORF">OVA965_LOCUS12469</name>
    <name evidence="3" type="ORF">TMI583_LOCUS12473</name>
</gene>
<name>A0A8S2IDL1_9BILA</name>
<dbReference type="GO" id="GO:0016887">
    <property type="term" value="F:ATP hydrolysis activity"/>
    <property type="evidence" value="ECO:0007669"/>
    <property type="project" value="InterPro"/>
</dbReference>
<protein>
    <recommendedName>
        <fullName evidence="1">ATPase AAA-type core domain-containing protein</fullName>
    </recommendedName>
</protein>
<dbReference type="Pfam" id="PF00004">
    <property type="entry name" value="AAA"/>
    <property type="match status" value="1"/>
</dbReference>
<dbReference type="SUPFAM" id="SSF52540">
    <property type="entry name" value="P-loop containing nucleoside triphosphate hydrolases"/>
    <property type="match status" value="1"/>
</dbReference>
<evidence type="ECO:0000313" key="3">
    <source>
        <dbReference type="EMBL" id="CAF3730722.1"/>
    </source>
</evidence>
<dbReference type="Proteomes" id="UP000677228">
    <property type="component" value="Unassembled WGS sequence"/>
</dbReference>
<feature type="domain" description="ATPase AAA-type core" evidence="1">
    <location>
        <begin position="224"/>
        <end position="341"/>
    </location>
</feature>
<sequence length="417" mass="47877">MLNSVGNYRHSELSTKSLLPLCPSTYPGTFPCTRLFLAKYRQYPCKIVLVSDNEVQHVQTVISHLCQQLNYQEKLDNDLIARCYHSCSKTYFTRQRLLDSGNGLTVTLKDIRWTTDSDNPHQYKADYSDDHFLVCDCIEIFYLPEHDEEARILVTNISKMTLYKSKSTILHMICKTKQDRYYLRNITIKKPLITDMSLNYGQQFVPVHEKIIKNLNKKDGKGIVLLHGIPGSGKTHYIRYLIHEIKDKTLIYVPPDMANELSSPKFLPFLIQYQNAVLIIEDAENIIKDRQDTTFTSNQAVANLLNLSDGLLGDAMHQQIIATFNCDLKSVDKALLRKGRLIASHEFNKLDIQDARILSEKLGYASENICERMTLAEIYNQGEEKQEQENSDENKKSSEKYVCKCCNESYGGGSEEE</sequence>
<evidence type="ECO:0000259" key="1">
    <source>
        <dbReference type="Pfam" id="PF00004"/>
    </source>
</evidence>